<dbReference type="InterPro" id="IPR036388">
    <property type="entry name" value="WH-like_DNA-bd_sf"/>
</dbReference>
<sequence>MPRQEAAPEAMVPLTPDEESVVRSLSRVIYALPRALDTDLVREQRLPLIEYLALMYLSEVPERQMRMSDLARACELSVSGMTRVVHRLENEGLVQRVKCTQDARGWNAVLTDAGLARLREAWRTNLSSVRRHFLDHLEGLDLKALGAALKNVAT</sequence>
<dbReference type="OrthoDB" id="5432081at2"/>
<dbReference type="InterPro" id="IPR036390">
    <property type="entry name" value="WH_DNA-bd_sf"/>
</dbReference>
<dbReference type="AlphaFoldDB" id="A0A239MZF6"/>
<dbReference type="Pfam" id="PF12802">
    <property type="entry name" value="MarR_2"/>
    <property type="match status" value="1"/>
</dbReference>
<dbReference type="EMBL" id="FZOF01000029">
    <property type="protein sequence ID" value="SNT48096.1"/>
    <property type="molecule type" value="Genomic_DNA"/>
</dbReference>
<dbReference type="GO" id="GO:0006950">
    <property type="term" value="P:response to stress"/>
    <property type="evidence" value="ECO:0007669"/>
    <property type="project" value="TreeGrafter"/>
</dbReference>
<gene>
    <name evidence="2" type="ORF">SAMN05216252_12977</name>
</gene>
<evidence type="ECO:0000313" key="2">
    <source>
        <dbReference type="EMBL" id="SNT48096.1"/>
    </source>
</evidence>
<dbReference type="InterPro" id="IPR039422">
    <property type="entry name" value="MarR/SlyA-like"/>
</dbReference>
<dbReference type="PANTHER" id="PTHR33164">
    <property type="entry name" value="TRANSCRIPTIONAL REGULATOR, MARR FAMILY"/>
    <property type="match status" value="1"/>
</dbReference>
<reference evidence="2 3" key="1">
    <citation type="submission" date="2017-06" db="EMBL/GenBank/DDBJ databases">
        <authorList>
            <person name="Kim H.J."/>
            <person name="Triplett B.A."/>
        </authorList>
    </citation>
    <scope>NUCLEOTIDE SEQUENCE [LARGE SCALE GENOMIC DNA]</scope>
    <source>
        <strain evidence="2 3">CGMCC 4.1858</strain>
    </source>
</reference>
<keyword evidence="2" id="KW-0238">DNA-binding</keyword>
<organism evidence="2 3">
    <name type="scientific">Actinacidiphila glaucinigra</name>
    <dbReference type="NCBI Taxonomy" id="235986"/>
    <lineage>
        <taxon>Bacteria</taxon>
        <taxon>Bacillati</taxon>
        <taxon>Actinomycetota</taxon>
        <taxon>Actinomycetes</taxon>
        <taxon>Kitasatosporales</taxon>
        <taxon>Streptomycetaceae</taxon>
        <taxon>Actinacidiphila</taxon>
    </lineage>
</organism>
<dbReference type="Gene3D" id="1.10.10.10">
    <property type="entry name" value="Winged helix-like DNA-binding domain superfamily/Winged helix DNA-binding domain"/>
    <property type="match status" value="1"/>
</dbReference>
<proteinExistence type="predicted"/>
<dbReference type="SMART" id="SM00347">
    <property type="entry name" value="HTH_MARR"/>
    <property type="match status" value="1"/>
</dbReference>
<accession>A0A239MZF6</accession>
<evidence type="ECO:0000259" key="1">
    <source>
        <dbReference type="PROSITE" id="PS50995"/>
    </source>
</evidence>
<dbReference type="GO" id="GO:0003677">
    <property type="term" value="F:DNA binding"/>
    <property type="evidence" value="ECO:0007669"/>
    <property type="project" value="UniProtKB-KW"/>
</dbReference>
<feature type="domain" description="HTH marR-type" evidence="1">
    <location>
        <begin position="18"/>
        <end position="154"/>
    </location>
</feature>
<dbReference type="InterPro" id="IPR000835">
    <property type="entry name" value="HTH_MarR-typ"/>
</dbReference>
<dbReference type="SUPFAM" id="SSF46785">
    <property type="entry name" value="Winged helix' DNA-binding domain"/>
    <property type="match status" value="1"/>
</dbReference>
<evidence type="ECO:0000313" key="3">
    <source>
        <dbReference type="Proteomes" id="UP000198280"/>
    </source>
</evidence>
<dbReference type="PANTHER" id="PTHR33164:SF99">
    <property type="entry name" value="MARR FAMILY REGULATORY PROTEIN"/>
    <property type="match status" value="1"/>
</dbReference>
<protein>
    <submittedName>
        <fullName evidence="2">DNA-binding transcriptional regulator, MarR family</fullName>
    </submittedName>
</protein>
<dbReference type="PROSITE" id="PS50995">
    <property type="entry name" value="HTH_MARR_2"/>
    <property type="match status" value="1"/>
</dbReference>
<name>A0A239MZF6_9ACTN</name>
<keyword evidence="3" id="KW-1185">Reference proteome</keyword>
<dbReference type="GO" id="GO:0003700">
    <property type="term" value="F:DNA-binding transcription factor activity"/>
    <property type="evidence" value="ECO:0007669"/>
    <property type="project" value="InterPro"/>
</dbReference>
<dbReference type="Proteomes" id="UP000198280">
    <property type="component" value="Unassembled WGS sequence"/>
</dbReference>